<reference evidence="1" key="1">
    <citation type="submission" date="2021-01" db="EMBL/GenBank/DDBJ databases">
        <title>Chromosome-level genome assembly of a human fungal pathogen reveals clustering of transcriptionally co-regulated genes.</title>
        <authorList>
            <person name="Voorhies M."/>
            <person name="Cohen S."/>
            <person name="Shea T.P."/>
            <person name="Petrus S."/>
            <person name="Munoz J.F."/>
            <person name="Poplawski S."/>
            <person name="Goldman W.E."/>
            <person name="Michael T."/>
            <person name="Cuomo C.A."/>
            <person name="Sil A."/>
            <person name="Beyhan S."/>
        </authorList>
    </citation>
    <scope>NUCLEOTIDE SEQUENCE</scope>
    <source>
        <strain evidence="1">WU24</strain>
    </source>
</reference>
<dbReference type="AlphaFoldDB" id="A0A8A1MHM8"/>
<evidence type="ECO:0000313" key="1">
    <source>
        <dbReference type="EMBL" id="QSS65521.1"/>
    </source>
</evidence>
<name>A0A8A1MHM8_AJECA</name>
<protein>
    <submittedName>
        <fullName evidence="1">XPG I-region protein</fullName>
    </submittedName>
</protein>
<evidence type="ECO:0000313" key="2">
    <source>
        <dbReference type="Proteomes" id="UP000663671"/>
    </source>
</evidence>
<accession>A0A8A1MHM8</accession>
<organism evidence="1 2">
    <name type="scientific">Ajellomyces capsulatus</name>
    <name type="common">Darling's disease fungus</name>
    <name type="synonym">Histoplasma capsulatum</name>
    <dbReference type="NCBI Taxonomy" id="5037"/>
    <lineage>
        <taxon>Eukaryota</taxon>
        <taxon>Fungi</taxon>
        <taxon>Dikarya</taxon>
        <taxon>Ascomycota</taxon>
        <taxon>Pezizomycotina</taxon>
        <taxon>Eurotiomycetes</taxon>
        <taxon>Eurotiomycetidae</taxon>
        <taxon>Onygenales</taxon>
        <taxon>Ajellomycetaceae</taxon>
        <taxon>Histoplasma</taxon>
    </lineage>
</organism>
<dbReference type="Proteomes" id="UP000663671">
    <property type="component" value="Chromosome 3"/>
</dbReference>
<gene>
    <name evidence="1" type="primary">MKT1</name>
    <name evidence="1" type="ORF">I7I51_06365</name>
</gene>
<sequence>CRFVPSMSGLAVVPKPYLLQPSKVLS</sequence>
<dbReference type="VEuPathDB" id="FungiDB:I7I51_06365"/>
<dbReference type="EMBL" id="CP069115">
    <property type="protein sequence ID" value="QSS65521.1"/>
    <property type="molecule type" value="Genomic_DNA"/>
</dbReference>
<proteinExistence type="predicted"/>
<feature type="non-terminal residue" evidence="1">
    <location>
        <position position="1"/>
    </location>
</feature>